<protein>
    <submittedName>
        <fullName evidence="1">(thale cress) hypothetical protein</fullName>
    </submittedName>
</protein>
<dbReference type="Proteomes" id="UP000516314">
    <property type="component" value="Chromosome 5"/>
</dbReference>
<name>A0A7G2FCR1_ARATH</name>
<proteinExistence type="predicted"/>
<evidence type="ECO:0000313" key="1">
    <source>
        <dbReference type="EMBL" id="CAD5331371.1"/>
    </source>
</evidence>
<dbReference type="EMBL" id="LR881470">
    <property type="protein sequence ID" value="CAD5331371.1"/>
    <property type="molecule type" value="Genomic_DNA"/>
</dbReference>
<dbReference type="AlphaFoldDB" id="A0A7G2FCR1"/>
<evidence type="ECO:0000313" key="2">
    <source>
        <dbReference type="Proteomes" id="UP000516314"/>
    </source>
</evidence>
<sequence length="34" mass="3867">MSIWASPHVSAGEIPVLLRLLRVLKESVTEIEEY</sequence>
<gene>
    <name evidence="1" type="ORF">AT9943_LOCUS18848</name>
</gene>
<organism evidence="1 2">
    <name type="scientific">Arabidopsis thaliana</name>
    <name type="common">Mouse-ear cress</name>
    <dbReference type="NCBI Taxonomy" id="3702"/>
    <lineage>
        <taxon>Eukaryota</taxon>
        <taxon>Viridiplantae</taxon>
        <taxon>Streptophyta</taxon>
        <taxon>Embryophyta</taxon>
        <taxon>Tracheophyta</taxon>
        <taxon>Spermatophyta</taxon>
        <taxon>Magnoliopsida</taxon>
        <taxon>eudicotyledons</taxon>
        <taxon>Gunneridae</taxon>
        <taxon>Pentapetalae</taxon>
        <taxon>rosids</taxon>
        <taxon>malvids</taxon>
        <taxon>Brassicales</taxon>
        <taxon>Brassicaceae</taxon>
        <taxon>Camelineae</taxon>
        <taxon>Arabidopsis</taxon>
    </lineage>
</organism>
<accession>A0A7G2FCR1</accession>
<reference evidence="1 2" key="1">
    <citation type="submission" date="2020-09" db="EMBL/GenBank/DDBJ databases">
        <authorList>
            <person name="Ashkenazy H."/>
        </authorList>
    </citation>
    <scope>NUCLEOTIDE SEQUENCE [LARGE SCALE GENOMIC DNA]</scope>
    <source>
        <strain evidence="2">cv. Cdm-0</strain>
    </source>
</reference>